<organism evidence="1 2">
    <name type="scientific">Gloeobacter morelensis MG652769</name>
    <dbReference type="NCBI Taxonomy" id="2781736"/>
    <lineage>
        <taxon>Bacteria</taxon>
        <taxon>Bacillati</taxon>
        <taxon>Cyanobacteriota</taxon>
        <taxon>Cyanophyceae</taxon>
        <taxon>Gloeobacterales</taxon>
        <taxon>Gloeobacteraceae</taxon>
        <taxon>Gloeobacter</taxon>
        <taxon>Gloeobacter morelensis</taxon>
    </lineage>
</organism>
<dbReference type="RefSeq" id="WP_230840721.1">
    <property type="nucleotide sequence ID" value="NZ_CP063845.1"/>
</dbReference>
<keyword evidence="2" id="KW-1185">Reference proteome</keyword>
<protein>
    <recommendedName>
        <fullName evidence="3">DUF2007 domain-containing protein</fullName>
    </recommendedName>
</protein>
<name>A0ABY3PJ65_9CYAN</name>
<proteinExistence type="predicted"/>
<evidence type="ECO:0008006" key="3">
    <source>
        <dbReference type="Google" id="ProtNLM"/>
    </source>
</evidence>
<reference evidence="1 2" key="1">
    <citation type="journal article" date="2021" name="Genome Biol. Evol.">
        <title>Complete Genome Sequencing of a Novel Gloeobacter Species from a Waterfall Cave in Mexico.</title>
        <authorList>
            <person name="Saw J.H."/>
            <person name="Cardona T."/>
            <person name="Montejano G."/>
        </authorList>
    </citation>
    <scope>NUCLEOTIDE SEQUENCE [LARGE SCALE GENOMIC DNA]</scope>
    <source>
        <strain evidence="1">MG652769</strain>
    </source>
</reference>
<gene>
    <name evidence="1" type="ORF">ISF26_18065</name>
</gene>
<dbReference type="EMBL" id="CP063845">
    <property type="protein sequence ID" value="UFP93671.1"/>
    <property type="molecule type" value="Genomic_DNA"/>
</dbReference>
<accession>A0ABY3PJ65</accession>
<sequence length="84" mass="9651">MEFTKAPECAQLVSVHPWERTMVQQRLEDLGIRTQVSAQGQLLALIESGEAGVQQARQIRSVLFRFRGRRGDMIDWLESCWVCC</sequence>
<dbReference type="Proteomes" id="UP001054846">
    <property type="component" value="Chromosome"/>
</dbReference>
<evidence type="ECO:0000313" key="1">
    <source>
        <dbReference type="EMBL" id="UFP93671.1"/>
    </source>
</evidence>
<dbReference type="NCBIfam" id="NF045598">
    <property type="entry name" value="asr1405_asl0597"/>
    <property type="match status" value="1"/>
</dbReference>
<dbReference type="InterPro" id="IPR054637">
    <property type="entry name" value="Asr1405_Asl0597-like"/>
</dbReference>
<evidence type="ECO:0000313" key="2">
    <source>
        <dbReference type="Proteomes" id="UP001054846"/>
    </source>
</evidence>